<dbReference type="GO" id="GO:0005634">
    <property type="term" value="C:nucleus"/>
    <property type="evidence" value="ECO:0007669"/>
    <property type="project" value="TreeGrafter"/>
</dbReference>
<gene>
    <name evidence="5" type="ORF">FA14DRAFT_151739</name>
</gene>
<evidence type="ECO:0000313" key="5">
    <source>
        <dbReference type="EMBL" id="PWN31297.1"/>
    </source>
</evidence>
<dbReference type="GO" id="GO:0070682">
    <property type="term" value="P:proteasome regulatory particle assembly"/>
    <property type="evidence" value="ECO:0007669"/>
    <property type="project" value="InterPro"/>
</dbReference>
<dbReference type="InterPro" id="IPR036034">
    <property type="entry name" value="PDZ_sf"/>
</dbReference>
<dbReference type="FunFam" id="2.30.42.10:FF:000107">
    <property type="entry name" value="26S proteasome non-ATPase regulatory subunit 9"/>
    <property type="match status" value="1"/>
</dbReference>
<dbReference type="GO" id="GO:0005737">
    <property type="term" value="C:cytoplasm"/>
    <property type="evidence" value="ECO:0007669"/>
    <property type="project" value="TreeGrafter"/>
</dbReference>
<dbReference type="OrthoDB" id="72325at2759"/>
<proteinExistence type="predicted"/>
<name>A0A316V164_9BASI</name>
<sequence>MTAAEARSAALQLSNERRAIDEELSSLTNVLRSQNATMNSALIDNQGFPIASIDIVAVRTARARIIALRNDRESIENRMRNLLDLALSRTDSAVWSEVGGLTPFAKVNAISPNSPAQRADMRVGDEILRFASLTAANAHRSTTNKDLGNLPSVVQRGTEIAVMVLRGGDDGNDREIKRLRLTPNDGWGGRGLLGCHLLPI</sequence>
<evidence type="ECO:0000259" key="4">
    <source>
        <dbReference type="Pfam" id="PF18265"/>
    </source>
</evidence>
<dbReference type="RefSeq" id="XP_025351599.1">
    <property type="nucleotide sequence ID" value="XM_025497484.1"/>
</dbReference>
<dbReference type="GeneID" id="37019265"/>
<accession>A0A316V164</accession>
<keyword evidence="3" id="KW-0175">Coiled coil</keyword>
<reference evidence="5 6" key="1">
    <citation type="journal article" date="2018" name="Mol. Biol. Evol.">
        <title>Broad Genomic Sampling Reveals a Smut Pathogenic Ancestry of the Fungal Clade Ustilaginomycotina.</title>
        <authorList>
            <person name="Kijpornyongpan T."/>
            <person name="Mondo S.J."/>
            <person name="Barry K."/>
            <person name="Sandor L."/>
            <person name="Lee J."/>
            <person name="Lipzen A."/>
            <person name="Pangilinan J."/>
            <person name="LaButti K."/>
            <person name="Hainaut M."/>
            <person name="Henrissat B."/>
            <person name="Grigoriev I.V."/>
            <person name="Spatafora J.W."/>
            <person name="Aime M.C."/>
        </authorList>
    </citation>
    <scope>NUCLEOTIDE SEQUENCE [LARGE SCALE GENOMIC DNA]</scope>
    <source>
        <strain evidence="5 6">MCA 3882</strain>
    </source>
</reference>
<dbReference type="Gene3D" id="2.30.42.10">
    <property type="match status" value="1"/>
</dbReference>
<feature type="domain" description="Nas2 N-terminal" evidence="4">
    <location>
        <begin position="12"/>
        <end position="83"/>
    </location>
</feature>
<dbReference type="InterPro" id="IPR035269">
    <property type="entry name" value="PSMD9"/>
</dbReference>
<keyword evidence="6" id="KW-1185">Reference proteome</keyword>
<evidence type="ECO:0000256" key="2">
    <source>
        <dbReference type="ARBA" id="ARBA00068021"/>
    </source>
</evidence>
<evidence type="ECO:0000313" key="6">
    <source>
        <dbReference type="Proteomes" id="UP000245771"/>
    </source>
</evidence>
<evidence type="ECO:0000256" key="3">
    <source>
        <dbReference type="SAM" id="Coils"/>
    </source>
</evidence>
<dbReference type="Gene3D" id="6.10.140.1710">
    <property type="match status" value="1"/>
</dbReference>
<dbReference type="STRING" id="1280837.A0A316V164"/>
<dbReference type="FunCoup" id="A0A316V164">
    <property type="interactions" value="642"/>
</dbReference>
<feature type="coiled-coil region" evidence="3">
    <location>
        <begin position="58"/>
        <end position="85"/>
    </location>
</feature>
<dbReference type="SUPFAM" id="SSF50156">
    <property type="entry name" value="PDZ domain-like"/>
    <property type="match status" value="1"/>
</dbReference>
<dbReference type="AlphaFoldDB" id="A0A316V164"/>
<keyword evidence="1" id="KW-0143">Chaperone</keyword>
<protein>
    <recommendedName>
        <fullName evidence="2">Probable 26S proteasome regulatory subunit p27</fullName>
    </recommendedName>
</protein>
<dbReference type="PANTHER" id="PTHR12651">
    <property type="entry name" value="26S PROTEASOME NON-ATPASE REGULATORY SUBUNIT 9"/>
    <property type="match status" value="1"/>
</dbReference>
<dbReference type="Pfam" id="PF18265">
    <property type="entry name" value="Nas2_N"/>
    <property type="match status" value="1"/>
</dbReference>
<evidence type="ECO:0000256" key="1">
    <source>
        <dbReference type="ARBA" id="ARBA00023186"/>
    </source>
</evidence>
<organism evidence="5 6">
    <name type="scientific">Meira miltonrushii</name>
    <dbReference type="NCBI Taxonomy" id="1280837"/>
    <lineage>
        <taxon>Eukaryota</taxon>
        <taxon>Fungi</taxon>
        <taxon>Dikarya</taxon>
        <taxon>Basidiomycota</taxon>
        <taxon>Ustilaginomycotina</taxon>
        <taxon>Exobasidiomycetes</taxon>
        <taxon>Exobasidiales</taxon>
        <taxon>Brachybasidiaceae</taxon>
        <taxon>Meira</taxon>
    </lineage>
</organism>
<dbReference type="Proteomes" id="UP000245771">
    <property type="component" value="Unassembled WGS sequence"/>
</dbReference>
<dbReference type="InParanoid" id="A0A316V164"/>
<dbReference type="EMBL" id="KZ819613">
    <property type="protein sequence ID" value="PWN31297.1"/>
    <property type="molecule type" value="Genomic_DNA"/>
</dbReference>
<dbReference type="PANTHER" id="PTHR12651:SF1">
    <property type="entry name" value="26S PROTEASOME NON-ATPASE REGULATORY SUBUNIT 9"/>
    <property type="match status" value="1"/>
</dbReference>
<dbReference type="InterPro" id="IPR040815">
    <property type="entry name" value="Nas2_N"/>
</dbReference>